<dbReference type="GeneID" id="4394236"/>
<accession>Q2GWP1</accession>
<dbReference type="Gene3D" id="1.20.1250.20">
    <property type="entry name" value="MFS general substrate transporter like domains"/>
    <property type="match status" value="1"/>
</dbReference>
<feature type="transmembrane region" description="Helical" evidence="5">
    <location>
        <begin position="353"/>
        <end position="371"/>
    </location>
</feature>
<dbReference type="PANTHER" id="PTHR23502">
    <property type="entry name" value="MAJOR FACILITATOR SUPERFAMILY"/>
    <property type="match status" value="1"/>
</dbReference>
<dbReference type="InterPro" id="IPR020846">
    <property type="entry name" value="MFS_dom"/>
</dbReference>
<dbReference type="RefSeq" id="XP_001225269.1">
    <property type="nucleotide sequence ID" value="XM_001225268.1"/>
</dbReference>
<feature type="transmembrane region" description="Helical" evidence="5">
    <location>
        <begin position="168"/>
        <end position="187"/>
    </location>
</feature>
<name>Q2GWP1_CHAGB</name>
<feature type="transmembrane region" description="Helical" evidence="5">
    <location>
        <begin position="391"/>
        <end position="412"/>
    </location>
</feature>
<dbReference type="AlphaFoldDB" id="Q2GWP1"/>
<gene>
    <name evidence="7" type="ORF">CHGG_07613</name>
</gene>
<feature type="transmembrane region" description="Helical" evidence="5">
    <location>
        <begin position="194"/>
        <end position="217"/>
    </location>
</feature>
<organism evidence="7 8">
    <name type="scientific">Chaetomium globosum (strain ATCC 6205 / CBS 148.51 / DSM 1962 / NBRC 6347 / NRRL 1970)</name>
    <name type="common">Soil fungus</name>
    <dbReference type="NCBI Taxonomy" id="306901"/>
    <lineage>
        <taxon>Eukaryota</taxon>
        <taxon>Fungi</taxon>
        <taxon>Dikarya</taxon>
        <taxon>Ascomycota</taxon>
        <taxon>Pezizomycotina</taxon>
        <taxon>Sordariomycetes</taxon>
        <taxon>Sordariomycetidae</taxon>
        <taxon>Sordariales</taxon>
        <taxon>Chaetomiaceae</taxon>
        <taxon>Chaetomium</taxon>
    </lineage>
</organism>
<dbReference type="GO" id="GO:0022857">
    <property type="term" value="F:transmembrane transporter activity"/>
    <property type="evidence" value="ECO:0007669"/>
    <property type="project" value="InterPro"/>
</dbReference>
<feature type="transmembrane region" description="Helical" evidence="5">
    <location>
        <begin position="64"/>
        <end position="85"/>
    </location>
</feature>
<dbReference type="eggNOG" id="KOG0255">
    <property type="taxonomic scope" value="Eukaryota"/>
</dbReference>
<dbReference type="Proteomes" id="UP000001056">
    <property type="component" value="Unassembled WGS sequence"/>
</dbReference>
<keyword evidence="8" id="KW-1185">Reference proteome</keyword>
<sequence length="464" mass="50643">MSGWKHAFSLPANAVKKAIPPGTVILIEHDSEKLAGKQGDSVVKVPTPTADPADPLNWSRWRKVTCMLSVAYYVFVANYISSSLAPALPLWNHVFPHDQRPMQDLIQLVSFNVLAVGLGNIFWVPLSNIYGRRLVLNLSVTVLGSSCGIGMMFTGYKTTMIMRLLQGLGSSASETVSAAVVGDLFFVHERGGWMAFYSASLASGSVIGGITGGYVAAKFGWVKQFWLASGLAAISCLTLALLVPETMYDRNTEPLLPTHLHRHREPPLQRLRPRTRTKRPPLRPTRARVPHFDLTNTIYAPIHTNPQQLHTIVPLPPPRYAPYTFRRSLRFSPYRGHVAHHFLKPWTTLRLPATWIVMFQYGGLVGCAAVISTVGPQLLAAPPYRWGEHAGLLFVGALVGIVLGGMYTALVADRQLKAGARRNADTGYAEPEARVWIMLPALVVGTCGLAVFGGCAHAPATVSS</sequence>
<evidence type="ECO:0000313" key="8">
    <source>
        <dbReference type="Proteomes" id="UP000001056"/>
    </source>
</evidence>
<evidence type="ECO:0000256" key="3">
    <source>
        <dbReference type="ARBA" id="ARBA00022989"/>
    </source>
</evidence>
<evidence type="ECO:0000256" key="4">
    <source>
        <dbReference type="ARBA" id="ARBA00023136"/>
    </source>
</evidence>
<proteinExistence type="predicted"/>
<protein>
    <recommendedName>
        <fullName evidence="6">Major facilitator superfamily (MFS) profile domain-containing protein</fullName>
    </recommendedName>
</protein>
<dbReference type="InParanoid" id="Q2GWP1"/>
<feature type="domain" description="Major facilitator superfamily (MFS) profile" evidence="6">
    <location>
        <begin position="66"/>
        <end position="464"/>
    </location>
</feature>
<reference evidence="8" key="1">
    <citation type="journal article" date="2015" name="Genome Announc.">
        <title>Draft genome sequence of the cellulolytic fungus Chaetomium globosum.</title>
        <authorList>
            <person name="Cuomo C.A."/>
            <person name="Untereiner W.A."/>
            <person name="Ma L.-J."/>
            <person name="Grabherr M."/>
            <person name="Birren B.W."/>
        </authorList>
    </citation>
    <scope>NUCLEOTIDE SEQUENCE [LARGE SCALE GENOMIC DNA]</scope>
    <source>
        <strain evidence="8">ATCC 6205 / CBS 148.51 / DSM 1962 / NBRC 6347 / NRRL 1970</strain>
    </source>
</reference>
<evidence type="ECO:0000256" key="5">
    <source>
        <dbReference type="SAM" id="Phobius"/>
    </source>
</evidence>
<evidence type="ECO:0000259" key="6">
    <source>
        <dbReference type="PROSITE" id="PS50850"/>
    </source>
</evidence>
<dbReference type="SUPFAM" id="SSF103473">
    <property type="entry name" value="MFS general substrate transporter"/>
    <property type="match status" value="1"/>
</dbReference>
<dbReference type="InterPro" id="IPR011701">
    <property type="entry name" value="MFS"/>
</dbReference>
<keyword evidence="2 5" id="KW-0812">Transmembrane</keyword>
<feature type="transmembrane region" description="Helical" evidence="5">
    <location>
        <begin position="433"/>
        <end position="460"/>
    </location>
</feature>
<dbReference type="EMBL" id="CH408033">
    <property type="protein sequence ID" value="EAQ86360.1"/>
    <property type="molecule type" value="Genomic_DNA"/>
</dbReference>
<dbReference type="VEuPathDB" id="FungiDB:CHGG_07613"/>
<feature type="transmembrane region" description="Helical" evidence="5">
    <location>
        <begin position="105"/>
        <end position="123"/>
    </location>
</feature>
<dbReference type="OMA" id="EARVWIM"/>
<dbReference type="PROSITE" id="PS50850">
    <property type="entry name" value="MFS"/>
    <property type="match status" value="1"/>
</dbReference>
<keyword evidence="3 5" id="KW-1133">Transmembrane helix</keyword>
<evidence type="ECO:0000313" key="7">
    <source>
        <dbReference type="EMBL" id="EAQ86360.1"/>
    </source>
</evidence>
<dbReference type="GO" id="GO:0005886">
    <property type="term" value="C:plasma membrane"/>
    <property type="evidence" value="ECO:0007669"/>
    <property type="project" value="TreeGrafter"/>
</dbReference>
<keyword evidence="4 5" id="KW-0472">Membrane</keyword>
<dbReference type="Pfam" id="PF07690">
    <property type="entry name" value="MFS_1"/>
    <property type="match status" value="1"/>
</dbReference>
<feature type="transmembrane region" description="Helical" evidence="5">
    <location>
        <begin position="223"/>
        <end position="243"/>
    </location>
</feature>
<comment type="subcellular location">
    <subcellularLocation>
        <location evidence="1">Membrane</location>
        <topology evidence="1">Multi-pass membrane protein</topology>
    </subcellularLocation>
</comment>
<evidence type="ECO:0000256" key="1">
    <source>
        <dbReference type="ARBA" id="ARBA00004141"/>
    </source>
</evidence>
<dbReference type="PANTHER" id="PTHR23502:SF181">
    <property type="entry name" value="MAJOR FACILITATOR SUPERFAMILY (MFS) PROFILE DOMAIN-CONTAINING PROTEIN"/>
    <property type="match status" value="1"/>
</dbReference>
<dbReference type="HOGENOM" id="CLU_008455_13_6_1"/>
<evidence type="ECO:0000256" key="2">
    <source>
        <dbReference type="ARBA" id="ARBA00022692"/>
    </source>
</evidence>
<dbReference type="InterPro" id="IPR036259">
    <property type="entry name" value="MFS_trans_sf"/>
</dbReference>
<dbReference type="OrthoDB" id="2533084at2759"/>
<feature type="transmembrane region" description="Helical" evidence="5">
    <location>
        <begin position="135"/>
        <end position="156"/>
    </location>
</feature>